<dbReference type="RefSeq" id="WP_145652045.1">
    <property type="nucleotide sequence ID" value="NZ_VLLB01000010.1"/>
</dbReference>
<keyword evidence="5" id="KW-0418">Kinase</keyword>
<evidence type="ECO:0000256" key="5">
    <source>
        <dbReference type="ARBA" id="ARBA00022777"/>
    </source>
</evidence>
<dbReference type="InterPro" id="IPR035965">
    <property type="entry name" value="PAS-like_dom_sf"/>
</dbReference>
<feature type="domain" description="Histidine kinase" evidence="7">
    <location>
        <begin position="126"/>
        <end position="339"/>
    </location>
</feature>
<dbReference type="InterPro" id="IPR050351">
    <property type="entry name" value="BphY/WalK/GraS-like"/>
</dbReference>
<evidence type="ECO:0000313" key="8">
    <source>
        <dbReference type="EMBL" id="TWI61814.1"/>
    </source>
</evidence>
<gene>
    <name evidence="8" type="ORF">IP91_04412</name>
</gene>
<dbReference type="CDD" id="cd00082">
    <property type="entry name" value="HisKA"/>
    <property type="match status" value="1"/>
</dbReference>
<keyword evidence="3" id="KW-0597">Phosphoprotein</keyword>
<evidence type="ECO:0000256" key="1">
    <source>
        <dbReference type="ARBA" id="ARBA00000085"/>
    </source>
</evidence>
<dbReference type="PANTHER" id="PTHR42878:SF13">
    <property type="entry name" value="HISTIDINE KINASE"/>
    <property type="match status" value="1"/>
</dbReference>
<evidence type="ECO:0000256" key="2">
    <source>
        <dbReference type="ARBA" id="ARBA00012438"/>
    </source>
</evidence>
<dbReference type="SMART" id="SM00387">
    <property type="entry name" value="HATPase_c"/>
    <property type="match status" value="1"/>
</dbReference>
<dbReference type="InterPro" id="IPR003594">
    <property type="entry name" value="HATPase_dom"/>
</dbReference>
<dbReference type="GO" id="GO:0006355">
    <property type="term" value="P:regulation of DNA-templated transcription"/>
    <property type="evidence" value="ECO:0007669"/>
    <property type="project" value="InterPro"/>
</dbReference>
<dbReference type="Proteomes" id="UP000318431">
    <property type="component" value="Unassembled WGS sequence"/>
</dbReference>
<dbReference type="CDD" id="cd00130">
    <property type="entry name" value="PAS"/>
    <property type="match status" value="1"/>
</dbReference>
<dbReference type="PANTHER" id="PTHR42878">
    <property type="entry name" value="TWO-COMPONENT HISTIDINE KINASE"/>
    <property type="match status" value="1"/>
</dbReference>
<dbReference type="Pfam" id="PF00989">
    <property type="entry name" value="PAS"/>
    <property type="match status" value="1"/>
</dbReference>
<sequence>MDAADFALLLEHAGDVHWLLDCATGTLLYVSPAAARRLGCTPEEALARSQTLAAPLRQDLPARLVRHAQGDATRRTVRRDTELHGIPVEIESTLADTPAGLRLVGIVRDISARVALAEQQKKFASMLSHEFRTPLSTIDGAIQRLVMTGTDADEATRKRYHKIQGATDRLLGMIEEYLSPDRLAAIGRQKQETGIAPAALLEAAAQAARERRAMIKVEAAGAPDWIRADPAGLRMCVDLLLDNALKYSPAHTEIVLRAGRAAVGGVEFVVYDSGPAIPEDELPRLFDRGFRGSAAGNVAGSGLGLYMAKAVAEVHGGNVSVENVPESGKKFRIWLPTVA</sequence>
<dbReference type="EMBL" id="VLLB01000010">
    <property type="protein sequence ID" value="TWI61814.1"/>
    <property type="molecule type" value="Genomic_DNA"/>
</dbReference>
<dbReference type="Gene3D" id="3.30.565.10">
    <property type="entry name" value="Histidine kinase-like ATPase, C-terminal domain"/>
    <property type="match status" value="1"/>
</dbReference>
<dbReference type="InterPro" id="IPR036890">
    <property type="entry name" value="HATPase_C_sf"/>
</dbReference>
<reference evidence="8 9" key="1">
    <citation type="journal article" date="2015" name="Stand. Genomic Sci.">
        <title>Genomic Encyclopedia of Bacterial and Archaeal Type Strains, Phase III: the genomes of soil and plant-associated and newly described type strains.</title>
        <authorList>
            <person name="Whitman W.B."/>
            <person name="Woyke T."/>
            <person name="Klenk H.P."/>
            <person name="Zhou Y."/>
            <person name="Lilburn T.G."/>
            <person name="Beck B.J."/>
            <person name="De Vos P."/>
            <person name="Vandamme P."/>
            <person name="Eisen J.A."/>
            <person name="Garrity G."/>
            <person name="Hugenholtz P."/>
            <person name="Kyrpides N.C."/>
        </authorList>
    </citation>
    <scope>NUCLEOTIDE SEQUENCE [LARGE SCALE GENOMIC DNA]</scope>
    <source>
        <strain evidence="8 9">CGMCC 1.10822</strain>
    </source>
</reference>
<dbReference type="InterPro" id="IPR004358">
    <property type="entry name" value="Sig_transdc_His_kin-like_C"/>
</dbReference>
<dbReference type="GO" id="GO:0007234">
    <property type="term" value="P:osmosensory signaling via phosphorelay pathway"/>
    <property type="evidence" value="ECO:0007669"/>
    <property type="project" value="TreeGrafter"/>
</dbReference>
<dbReference type="CDD" id="cd00075">
    <property type="entry name" value="HATPase"/>
    <property type="match status" value="1"/>
</dbReference>
<comment type="caution">
    <text evidence="8">The sequence shown here is derived from an EMBL/GenBank/DDBJ whole genome shotgun (WGS) entry which is preliminary data.</text>
</comment>
<dbReference type="Pfam" id="PF00512">
    <property type="entry name" value="HisKA"/>
    <property type="match status" value="1"/>
</dbReference>
<dbReference type="Gene3D" id="3.30.450.20">
    <property type="entry name" value="PAS domain"/>
    <property type="match status" value="1"/>
</dbReference>
<dbReference type="InterPro" id="IPR003661">
    <property type="entry name" value="HisK_dim/P_dom"/>
</dbReference>
<evidence type="ECO:0000256" key="4">
    <source>
        <dbReference type="ARBA" id="ARBA00022679"/>
    </source>
</evidence>
<dbReference type="GO" id="GO:0000155">
    <property type="term" value="F:phosphorelay sensor kinase activity"/>
    <property type="evidence" value="ECO:0007669"/>
    <property type="project" value="InterPro"/>
</dbReference>
<keyword evidence="4" id="KW-0808">Transferase</keyword>
<dbReference type="SUPFAM" id="SSF55785">
    <property type="entry name" value="PYP-like sensor domain (PAS domain)"/>
    <property type="match status" value="1"/>
</dbReference>
<keyword evidence="9" id="KW-1185">Reference proteome</keyword>
<dbReference type="EC" id="2.7.13.3" evidence="2"/>
<dbReference type="OrthoDB" id="9121563at2"/>
<accession>A0A562QZQ2</accession>
<protein>
    <recommendedName>
        <fullName evidence="2">histidine kinase</fullName>
        <ecNumber evidence="2">2.7.13.3</ecNumber>
    </recommendedName>
</protein>
<comment type="catalytic activity">
    <reaction evidence="1">
        <text>ATP + protein L-histidine = ADP + protein N-phospho-L-histidine.</text>
        <dbReference type="EC" id="2.7.13.3"/>
    </reaction>
</comment>
<dbReference type="Gene3D" id="1.10.287.130">
    <property type="match status" value="1"/>
</dbReference>
<dbReference type="GO" id="GO:0030295">
    <property type="term" value="F:protein kinase activator activity"/>
    <property type="evidence" value="ECO:0007669"/>
    <property type="project" value="TreeGrafter"/>
</dbReference>
<keyword evidence="6" id="KW-0472">Membrane</keyword>
<dbReference type="SMART" id="SM00091">
    <property type="entry name" value="PAS"/>
    <property type="match status" value="1"/>
</dbReference>
<dbReference type="SUPFAM" id="SSF47384">
    <property type="entry name" value="Homodimeric domain of signal transducing histidine kinase"/>
    <property type="match status" value="1"/>
</dbReference>
<organism evidence="8 9">
    <name type="scientific">Pseudoduganella lurida</name>
    <dbReference type="NCBI Taxonomy" id="1036180"/>
    <lineage>
        <taxon>Bacteria</taxon>
        <taxon>Pseudomonadati</taxon>
        <taxon>Pseudomonadota</taxon>
        <taxon>Betaproteobacteria</taxon>
        <taxon>Burkholderiales</taxon>
        <taxon>Oxalobacteraceae</taxon>
        <taxon>Telluria group</taxon>
        <taxon>Pseudoduganella</taxon>
    </lineage>
</organism>
<evidence type="ECO:0000256" key="6">
    <source>
        <dbReference type="ARBA" id="ARBA00023136"/>
    </source>
</evidence>
<dbReference type="InterPro" id="IPR000014">
    <property type="entry name" value="PAS"/>
</dbReference>
<name>A0A562QZQ2_9BURK</name>
<evidence type="ECO:0000313" key="9">
    <source>
        <dbReference type="Proteomes" id="UP000318431"/>
    </source>
</evidence>
<dbReference type="Pfam" id="PF02518">
    <property type="entry name" value="HATPase_c"/>
    <property type="match status" value="1"/>
</dbReference>
<evidence type="ECO:0000256" key="3">
    <source>
        <dbReference type="ARBA" id="ARBA00022553"/>
    </source>
</evidence>
<dbReference type="PROSITE" id="PS50109">
    <property type="entry name" value="HIS_KIN"/>
    <property type="match status" value="1"/>
</dbReference>
<evidence type="ECO:0000259" key="7">
    <source>
        <dbReference type="PROSITE" id="PS50109"/>
    </source>
</evidence>
<dbReference type="NCBIfam" id="TIGR00229">
    <property type="entry name" value="sensory_box"/>
    <property type="match status" value="1"/>
</dbReference>
<dbReference type="AlphaFoldDB" id="A0A562QZQ2"/>
<dbReference type="InterPro" id="IPR036097">
    <property type="entry name" value="HisK_dim/P_sf"/>
</dbReference>
<dbReference type="InterPro" id="IPR013767">
    <property type="entry name" value="PAS_fold"/>
</dbReference>
<dbReference type="GO" id="GO:0016020">
    <property type="term" value="C:membrane"/>
    <property type="evidence" value="ECO:0007669"/>
    <property type="project" value="UniProtKB-SubCell"/>
</dbReference>
<dbReference type="InterPro" id="IPR005467">
    <property type="entry name" value="His_kinase_dom"/>
</dbReference>
<dbReference type="GO" id="GO:0000156">
    <property type="term" value="F:phosphorelay response regulator activity"/>
    <property type="evidence" value="ECO:0007669"/>
    <property type="project" value="TreeGrafter"/>
</dbReference>
<dbReference type="SMART" id="SM00388">
    <property type="entry name" value="HisKA"/>
    <property type="match status" value="1"/>
</dbReference>
<dbReference type="SUPFAM" id="SSF55874">
    <property type="entry name" value="ATPase domain of HSP90 chaperone/DNA topoisomerase II/histidine kinase"/>
    <property type="match status" value="1"/>
</dbReference>
<dbReference type="PRINTS" id="PR00344">
    <property type="entry name" value="BCTRLSENSOR"/>
</dbReference>
<proteinExistence type="predicted"/>